<evidence type="ECO:0000313" key="2">
    <source>
        <dbReference type="Proteomes" id="UP000193144"/>
    </source>
</evidence>
<evidence type="ECO:0000313" key="1">
    <source>
        <dbReference type="EMBL" id="ORY18001.1"/>
    </source>
</evidence>
<dbReference type="AlphaFoldDB" id="A0A1Y2A672"/>
<organism evidence="1 2">
    <name type="scientific">Clohesyomyces aquaticus</name>
    <dbReference type="NCBI Taxonomy" id="1231657"/>
    <lineage>
        <taxon>Eukaryota</taxon>
        <taxon>Fungi</taxon>
        <taxon>Dikarya</taxon>
        <taxon>Ascomycota</taxon>
        <taxon>Pezizomycotina</taxon>
        <taxon>Dothideomycetes</taxon>
        <taxon>Pleosporomycetidae</taxon>
        <taxon>Pleosporales</taxon>
        <taxon>Lindgomycetaceae</taxon>
        <taxon>Clohesyomyces</taxon>
    </lineage>
</organism>
<dbReference type="Proteomes" id="UP000193144">
    <property type="component" value="Unassembled WGS sequence"/>
</dbReference>
<comment type="caution">
    <text evidence="1">The sequence shown here is derived from an EMBL/GenBank/DDBJ whole genome shotgun (WGS) entry which is preliminary data.</text>
</comment>
<proteinExistence type="predicted"/>
<sequence length="113" mass="12551">MSSLFFNVILSKLCRTGFNALAFLLIRSHTCYLDPSRANCCVCPSFLVIECRPVGRCVTPSELSEHPYCTLQAQPAGNIVPAASVPEYAVQDVYNLQHLQSRRSRPRSSSESE</sequence>
<keyword evidence="2" id="KW-1185">Reference proteome</keyword>
<gene>
    <name evidence="1" type="ORF">BCR34DRAFT_378847</name>
</gene>
<dbReference type="EMBL" id="MCFA01000009">
    <property type="protein sequence ID" value="ORY18001.1"/>
    <property type="molecule type" value="Genomic_DNA"/>
</dbReference>
<reference evidence="1 2" key="1">
    <citation type="submission" date="2016-07" db="EMBL/GenBank/DDBJ databases">
        <title>Pervasive Adenine N6-methylation of Active Genes in Fungi.</title>
        <authorList>
            <consortium name="DOE Joint Genome Institute"/>
            <person name="Mondo S.J."/>
            <person name="Dannebaum R.O."/>
            <person name="Kuo R.C."/>
            <person name="Labutti K."/>
            <person name="Haridas S."/>
            <person name="Kuo A."/>
            <person name="Salamov A."/>
            <person name="Ahrendt S.R."/>
            <person name="Lipzen A."/>
            <person name="Sullivan W."/>
            <person name="Andreopoulos W.B."/>
            <person name="Clum A."/>
            <person name="Lindquist E."/>
            <person name="Daum C."/>
            <person name="Ramamoorthy G.K."/>
            <person name="Gryganskyi A."/>
            <person name="Culley D."/>
            <person name="Magnuson J.K."/>
            <person name="James T.Y."/>
            <person name="O'Malley M.A."/>
            <person name="Stajich J.E."/>
            <person name="Spatafora J.W."/>
            <person name="Visel A."/>
            <person name="Grigoriev I.V."/>
        </authorList>
    </citation>
    <scope>NUCLEOTIDE SEQUENCE [LARGE SCALE GENOMIC DNA]</scope>
    <source>
        <strain evidence="1 2">CBS 115471</strain>
    </source>
</reference>
<protein>
    <submittedName>
        <fullName evidence="1">Uncharacterized protein</fullName>
    </submittedName>
</protein>
<accession>A0A1Y2A672</accession>
<name>A0A1Y2A672_9PLEO</name>